<dbReference type="SUPFAM" id="SSF52047">
    <property type="entry name" value="RNI-like"/>
    <property type="match status" value="1"/>
</dbReference>
<gene>
    <name evidence="2" type="ORF">FB45DRAFT_894814</name>
</gene>
<feature type="region of interest" description="Disordered" evidence="1">
    <location>
        <begin position="510"/>
        <end position="532"/>
    </location>
</feature>
<name>A0AAD7CGV3_9AGAR</name>
<keyword evidence="3" id="KW-1185">Reference proteome</keyword>
<reference evidence="2" key="1">
    <citation type="submission" date="2023-03" db="EMBL/GenBank/DDBJ databases">
        <title>Massive genome expansion in bonnet fungi (Mycena s.s.) driven by repeated elements and novel gene families across ecological guilds.</title>
        <authorList>
            <consortium name="Lawrence Berkeley National Laboratory"/>
            <person name="Harder C.B."/>
            <person name="Miyauchi S."/>
            <person name="Viragh M."/>
            <person name="Kuo A."/>
            <person name="Thoen E."/>
            <person name="Andreopoulos B."/>
            <person name="Lu D."/>
            <person name="Skrede I."/>
            <person name="Drula E."/>
            <person name="Henrissat B."/>
            <person name="Morin E."/>
            <person name="Kohler A."/>
            <person name="Barry K."/>
            <person name="LaButti K."/>
            <person name="Morin E."/>
            <person name="Salamov A."/>
            <person name="Lipzen A."/>
            <person name="Mereny Z."/>
            <person name="Hegedus B."/>
            <person name="Baldrian P."/>
            <person name="Stursova M."/>
            <person name="Weitz H."/>
            <person name="Taylor A."/>
            <person name="Grigoriev I.V."/>
            <person name="Nagy L.G."/>
            <person name="Martin F."/>
            <person name="Kauserud H."/>
        </authorList>
    </citation>
    <scope>NUCLEOTIDE SEQUENCE</scope>
    <source>
        <strain evidence="2">9284</strain>
    </source>
</reference>
<organism evidence="2 3">
    <name type="scientific">Roridomyces roridus</name>
    <dbReference type="NCBI Taxonomy" id="1738132"/>
    <lineage>
        <taxon>Eukaryota</taxon>
        <taxon>Fungi</taxon>
        <taxon>Dikarya</taxon>
        <taxon>Basidiomycota</taxon>
        <taxon>Agaricomycotina</taxon>
        <taxon>Agaricomycetes</taxon>
        <taxon>Agaricomycetidae</taxon>
        <taxon>Agaricales</taxon>
        <taxon>Marasmiineae</taxon>
        <taxon>Mycenaceae</taxon>
        <taxon>Roridomyces</taxon>
    </lineage>
</organism>
<evidence type="ECO:0000313" key="2">
    <source>
        <dbReference type="EMBL" id="KAJ7647937.1"/>
    </source>
</evidence>
<evidence type="ECO:0000313" key="3">
    <source>
        <dbReference type="Proteomes" id="UP001221142"/>
    </source>
</evidence>
<proteinExistence type="predicted"/>
<dbReference type="EMBL" id="JARKIF010000002">
    <property type="protein sequence ID" value="KAJ7647937.1"/>
    <property type="molecule type" value="Genomic_DNA"/>
</dbReference>
<evidence type="ECO:0008006" key="4">
    <source>
        <dbReference type="Google" id="ProtNLM"/>
    </source>
</evidence>
<dbReference type="AlphaFoldDB" id="A0AAD7CGV3"/>
<evidence type="ECO:0000256" key="1">
    <source>
        <dbReference type="SAM" id="MobiDB-lite"/>
    </source>
</evidence>
<feature type="compositionally biased region" description="Acidic residues" evidence="1">
    <location>
        <begin position="512"/>
        <end position="532"/>
    </location>
</feature>
<comment type="caution">
    <text evidence="2">The sequence shown here is derived from an EMBL/GenBank/DDBJ whole genome shotgun (WGS) entry which is preliminary data.</text>
</comment>
<dbReference type="InterPro" id="IPR032675">
    <property type="entry name" value="LRR_dom_sf"/>
</dbReference>
<accession>A0AAD7CGV3</accession>
<sequence length="532" mass="59774">MHSCLTISEVVQLIFEQCKEPRPQYFPRPKQDLKAFASLAETCRAFRNPALDILWSEQETVRNVLKTLPPHLWVERKESNGPDVWDIGLYFRIVGSIKPEDWTVPLSYARRIKKLSLRDDMGDKAHFPDVDIFKAIASAPAEHFFPNVRQLDWTSQESVHLPFLNLFLGPNLQSARIVLSRFDSSLPDNLAILHLKKLNFHCQRSSPPCFRIEELVVPCLDQDAVEYLSRLPSLRSLEFSRVDMASGLDPSPNSSPEATPAHSPPFPALRSVKFESALPASIIECLAMLPVDSQVGSFDTFVDEDAAEKSLASLFTELIKSNAEKVNDIQQLGHRSELTPLFSFHNLTKLSLILPITIEIDDAMAWDCATSWPNLVDLEMREPGAGLARNPPPLTMGALRAFATHCRQLKHLTLTVDGSSIPPEPVNDNEELPSLTFLNVGPSPIRDAGSVSIFLDDLFPNLRSIHCQDWRWDGYTVGGYAYDEEPTEHVRRARLHFKLWKAVQTTLRAWQDEDDGSSGTGEEGDEQEDGGE</sequence>
<dbReference type="Proteomes" id="UP001221142">
    <property type="component" value="Unassembled WGS sequence"/>
</dbReference>
<dbReference type="Gene3D" id="3.80.10.10">
    <property type="entry name" value="Ribonuclease Inhibitor"/>
    <property type="match status" value="1"/>
</dbReference>
<protein>
    <recommendedName>
        <fullName evidence="4">F-box domain-containing protein</fullName>
    </recommendedName>
</protein>